<evidence type="ECO:0000256" key="1">
    <source>
        <dbReference type="SAM" id="Phobius"/>
    </source>
</evidence>
<name>A0A8H7CV47_9AGAR</name>
<keyword evidence="1" id="KW-1133">Transmembrane helix</keyword>
<comment type="caution">
    <text evidence="2">The sequence shown here is derived from an EMBL/GenBank/DDBJ whole genome shotgun (WGS) entry which is preliminary data.</text>
</comment>
<dbReference type="EMBL" id="JACAZI010000011">
    <property type="protein sequence ID" value="KAF7349151.1"/>
    <property type="molecule type" value="Genomic_DNA"/>
</dbReference>
<evidence type="ECO:0000313" key="2">
    <source>
        <dbReference type="EMBL" id="KAF7349151.1"/>
    </source>
</evidence>
<keyword evidence="1" id="KW-0472">Membrane</keyword>
<feature type="transmembrane region" description="Helical" evidence="1">
    <location>
        <begin position="54"/>
        <end position="80"/>
    </location>
</feature>
<sequence length="110" mass="11800">MHCLFSCKAASVSASAPASPSSELRSHLCTYLVWRPSSVRLLVRRGVGSTVTAFLRTLFFGGSAASSPPSPAFFLFFFLGFFDSGPLSLTPLPLHFLSLCLVLLIVVGLF</sequence>
<protein>
    <recommendedName>
        <fullName evidence="4">Transmembrane protein</fullName>
    </recommendedName>
</protein>
<gene>
    <name evidence="2" type="ORF">MVEN_01437400</name>
</gene>
<proteinExistence type="predicted"/>
<reference evidence="2" key="1">
    <citation type="submission" date="2020-05" db="EMBL/GenBank/DDBJ databases">
        <title>Mycena genomes resolve the evolution of fungal bioluminescence.</title>
        <authorList>
            <person name="Tsai I.J."/>
        </authorList>
    </citation>
    <scope>NUCLEOTIDE SEQUENCE</scope>
    <source>
        <strain evidence="2">CCC161011</strain>
    </source>
</reference>
<organism evidence="2 3">
    <name type="scientific">Mycena venus</name>
    <dbReference type="NCBI Taxonomy" id="2733690"/>
    <lineage>
        <taxon>Eukaryota</taxon>
        <taxon>Fungi</taxon>
        <taxon>Dikarya</taxon>
        <taxon>Basidiomycota</taxon>
        <taxon>Agaricomycotina</taxon>
        <taxon>Agaricomycetes</taxon>
        <taxon>Agaricomycetidae</taxon>
        <taxon>Agaricales</taxon>
        <taxon>Marasmiineae</taxon>
        <taxon>Mycenaceae</taxon>
        <taxon>Mycena</taxon>
    </lineage>
</organism>
<feature type="transmembrane region" description="Helical" evidence="1">
    <location>
        <begin position="92"/>
        <end position="109"/>
    </location>
</feature>
<keyword evidence="3" id="KW-1185">Reference proteome</keyword>
<accession>A0A8H7CV47</accession>
<dbReference type="Proteomes" id="UP000620124">
    <property type="component" value="Unassembled WGS sequence"/>
</dbReference>
<keyword evidence="1" id="KW-0812">Transmembrane</keyword>
<dbReference type="AlphaFoldDB" id="A0A8H7CV47"/>
<evidence type="ECO:0000313" key="3">
    <source>
        <dbReference type="Proteomes" id="UP000620124"/>
    </source>
</evidence>
<evidence type="ECO:0008006" key="4">
    <source>
        <dbReference type="Google" id="ProtNLM"/>
    </source>
</evidence>